<reference evidence="2 3" key="1">
    <citation type="journal article" date="2007" name="Nature">
        <title>Evolution of genes and genomes on the Drosophila phylogeny.</title>
        <authorList>
            <consortium name="Drosophila 12 Genomes Consortium"/>
            <person name="Clark A.G."/>
            <person name="Eisen M.B."/>
            <person name="Smith D.R."/>
            <person name="Bergman C.M."/>
            <person name="Oliver B."/>
            <person name="Markow T.A."/>
            <person name="Kaufman T.C."/>
            <person name="Kellis M."/>
            <person name="Gelbart W."/>
            <person name="Iyer V.N."/>
            <person name="Pollard D.A."/>
            <person name="Sackton T.B."/>
            <person name="Larracuente A.M."/>
            <person name="Singh N.D."/>
            <person name="Abad J.P."/>
            <person name="Abt D.N."/>
            <person name="Adryan B."/>
            <person name="Aguade M."/>
            <person name="Akashi H."/>
            <person name="Anderson W.W."/>
            <person name="Aquadro C.F."/>
            <person name="Ardell D.H."/>
            <person name="Arguello R."/>
            <person name="Artieri C.G."/>
            <person name="Barbash D.A."/>
            <person name="Barker D."/>
            <person name="Barsanti P."/>
            <person name="Batterham P."/>
            <person name="Batzoglou S."/>
            <person name="Begun D."/>
            <person name="Bhutkar A."/>
            <person name="Blanco E."/>
            <person name="Bosak S.A."/>
            <person name="Bradley R.K."/>
            <person name="Brand A.D."/>
            <person name="Brent M.R."/>
            <person name="Brooks A.N."/>
            <person name="Brown R.H."/>
            <person name="Butlin R.K."/>
            <person name="Caggese C."/>
            <person name="Calvi B.R."/>
            <person name="Bernardo de Carvalho A."/>
            <person name="Caspi A."/>
            <person name="Castrezana S."/>
            <person name="Celniker S.E."/>
            <person name="Chang J.L."/>
            <person name="Chapple C."/>
            <person name="Chatterji S."/>
            <person name="Chinwalla A."/>
            <person name="Civetta A."/>
            <person name="Clifton S.W."/>
            <person name="Comeron J.M."/>
            <person name="Costello J.C."/>
            <person name="Coyne J.A."/>
            <person name="Daub J."/>
            <person name="David R.G."/>
            <person name="Delcher A.L."/>
            <person name="Delehaunty K."/>
            <person name="Do C.B."/>
            <person name="Ebling H."/>
            <person name="Edwards K."/>
            <person name="Eickbush T."/>
            <person name="Evans J.D."/>
            <person name="Filipski A."/>
            <person name="Findeiss S."/>
            <person name="Freyhult E."/>
            <person name="Fulton L."/>
            <person name="Fulton R."/>
            <person name="Garcia A.C."/>
            <person name="Gardiner A."/>
            <person name="Garfield D.A."/>
            <person name="Garvin B.E."/>
            <person name="Gibson G."/>
            <person name="Gilbert D."/>
            <person name="Gnerre S."/>
            <person name="Godfrey J."/>
            <person name="Good R."/>
            <person name="Gotea V."/>
            <person name="Gravely B."/>
            <person name="Greenberg A.J."/>
            <person name="Griffiths-Jones S."/>
            <person name="Gross S."/>
            <person name="Guigo R."/>
            <person name="Gustafson E.A."/>
            <person name="Haerty W."/>
            <person name="Hahn M.W."/>
            <person name="Halligan D.L."/>
            <person name="Halpern A.L."/>
            <person name="Halter G.M."/>
            <person name="Han M.V."/>
            <person name="Heger A."/>
            <person name="Hillier L."/>
            <person name="Hinrichs A.S."/>
            <person name="Holmes I."/>
            <person name="Hoskins R.A."/>
            <person name="Hubisz M.J."/>
            <person name="Hultmark D."/>
            <person name="Huntley M.A."/>
            <person name="Jaffe D.B."/>
            <person name="Jagadeeshan S."/>
            <person name="Jeck W.R."/>
            <person name="Johnson J."/>
            <person name="Jones C.D."/>
            <person name="Jordan W.C."/>
            <person name="Karpen G.H."/>
            <person name="Kataoka E."/>
            <person name="Keightley P.D."/>
            <person name="Kheradpour P."/>
            <person name="Kirkness E.F."/>
            <person name="Koerich L.B."/>
            <person name="Kristiansen K."/>
            <person name="Kudrna D."/>
            <person name="Kulathinal R.J."/>
            <person name="Kumar S."/>
            <person name="Kwok R."/>
            <person name="Lander E."/>
            <person name="Langley C.H."/>
            <person name="Lapoint R."/>
            <person name="Lazzaro B.P."/>
            <person name="Lee S.J."/>
            <person name="Levesque L."/>
            <person name="Li R."/>
            <person name="Lin C.F."/>
            <person name="Lin M.F."/>
            <person name="Lindblad-Toh K."/>
            <person name="Llopart A."/>
            <person name="Long M."/>
            <person name="Low L."/>
            <person name="Lozovsky E."/>
            <person name="Lu J."/>
            <person name="Luo M."/>
            <person name="Machado C.A."/>
            <person name="Makalowski W."/>
            <person name="Marzo M."/>
            <person name="Matsuda M."/>
            <person name="Matzkin L."/>
            <person name="McAllister B."/>
            <person name="McBride C.S."/>
            <person name="McKernan B."/>
            <person name="McKernan K."/>
            <person name="Mendez-Lago M."/>
            <person name="Minx P."/>
            <person name="Mollenhauer M.U."/>
            <person name="Montooth K."/>
            <person name="Mount S.M."/>
            <person name="Mu X."/>
            <person name="Myers E."/>
            <person name="Negre B."/>
            <person name="Newfeld S."/>
            <person name="Nielsen R."/>
            <person name="Noor M.A."/>
            <person name="O'Grady P."/>
            <person name="Pachter L."/>
            <person name="Papaceit M."/>
            <person name="Parisi M.J."/>
            <person name="Parisi M."/>
            <person name="Parts L."/>
            <person name="Pedersen J.S."/>
            <person name="Pesole G."/>
            <person name="Phillippy A.M."/>
            <person name="Ponting C.P."/>
            <person name="Pop M."/>
            <person name="Porcelli D."/>
            <person name="Powell J.R."/>
            <person name="Prohaska S."/>
            <person name="Pruitt K."/>
            <person name="Puig M."/>
            <person name="Quesneville H."/>
            <person name="Ram K.R."/>
            <person name="Rand D."/>
            <person name="Rasmussen M.D."/>
            <person name="Reed L.K."/>
            <person name="Reenan R."/>
            <person name="Reily A."/>
            <person name="Remington K.A."/>
            <person name="Rieger T.T."/>
            <person name="Ritchie M.G."/>
            <person name="Robin C."/>
            <person name="Rogers Y.H."/>
            <person name="Rohde C."/>
            <person name="Rozas J."/>
            <person name="Rubenfield M.J."/>
            <person name="Ruiz A."/>
            <person name="Russo S."/>
            <person name="Salzberg S.L."/>
            <person name="Sanchez-Gracia A."/>
            <person name="Saranga D.J."/>
            <person name="Sato H."/>
            <person name="Schaeffer S.W."/>
            <person name="Schatz M.C."/>
            <person name="Schlenke T."/>
            <person name="Schwartz R."/>
            <person name="Segarra C."/>
            <person name="Singh R.S."/>
            <person name="Sirot L."/>
            <person name="Sirota M."/>
            <person name="Sisneros N.B."/>
            <person name="Smith C.D."/>
            <person name="Smith T.F."/>
            <person name="Spieth J."/>
            <person name="Stage D.E."/>
            <person name="Stark A."/>
            <person name="Stephan W."/>
            <person name="Strausberg R.L."/>
            <person name="Strempel S."/>
            <person name="Sturgill D."/>
            <person name="Sutton G."/>
            <person name="Sutton G.G."/>
            <person name="Tao W."/>
            <person name="Teichmann S."/>
            <person name="Tobari Y.N."/>
            <person name="Tomimura Y."/>
            <person name="Tsolas J.M."/>
            <person name="Valente V.L."/>
            <person name="Venter E."/>
            <person name="Venter J.C."/>
            <person name="Vicario S."/>
            <person name="Vieira F.G."/>
            <person name="Vilella A.J."/>
            <person name="Villasante A."/>
            <person name="Walenz B."/>
            <person name="Wang J."/>
            <person name="Wasserman M."/>
            <person name="Watts T."/>
            <person name="Wilson D."/>
            <person name="Wilson R.K."/>
            <person name="Wing R.A."/>
            <person name="Wolfner M.F."/>
            <person name="Wong A."/>
            <person name="Wong G.K."/>
            <person name="Wu C.I."/>
            <person name="Wu G."/>
            <person name="Yamamoto D."/>
            <person name="Yang H.P."/>
            <person name="Yang S.P."/>
            <person name="Yorke J.A."/>
            <person name="Yoshida K."/>
            <person name="Zdobnov E."/>
            <person name="Zhang P."/>
            <person name="Zhang Y."/>
            <person name="Zimin A.V."/>
            <person name="Baldwin J."/>
            <person name="Abdouelleil A."/>
            <person name="Abdulkadir J."/>
            <person name="Abebe A."/>
            <person name="Abera B."/>
            <person name="Abreu J."/>
            <person name="Acer S.C."/>
            <person name="Aftuck L."/>
            <person name="Alexander A."/>
            <person name="An P."/>
            <person name="Anderson E."/>
            <person name="Anderson S."/>
            <person name="Arachi H."/>
            <person name="Azer M."/>
            <person name="Bachantsang P."/>
            <person name="Barry A."/>
            <person name="Bayul T."/>
            <person name="Berlin A."/>
            <person name="Bessette D."/>
            <person name="Bloom T."/>
            <person name="Blye J."/>
            <person name="Boguslavskiy L."/>
            <person name="Bonnet C."/>
            <person name="Boukhgalter B."/>
            <person name="Bourzgui I."/>
            <person name="Brown A."/>
            <person name="Cahill P."/>
            <person name="Channer S."/>
            <person name="Cheshatsang Y."/>
            <person name="Chuda L."/>
            <person name="Citroen M."/>
            <person name="Collymore A."/>
            <person name="Cooke P."/>
            <person name="Costello M."/>
            <person name="D'Aco K."/>
            <person name="Daza R."/>
            <person name="De Haan G."/>
            <person name="DeGray S."/>
            <person name="DeMaso C."/>
            <person name="Dhargay N."/>
            <person name="Dooley K."/>
            <person name="Dooley E."/>
            <person name="Doricent M."/>
            <person name="Dorje P."/>
            <person name="Dorjee K."/>
            <person name="Dupes A."/>
            <person name="Elong R."/>
            <person name="Falk J."/>
            <person name="Farina A."/>
            <person name="Faro S."/>
            <person name="Ferguson D."/>
            <person name="Fisher S."/>
            <person name="Foley C.D."/>
            <person name="Franke A."/>
            <person name="Friedrich D."/>
            <person name="Gadbois L."/>
            <person name="Gearin G."/>
            <person name="Gearin C.R."/>
            <person name="Giannoukos G."/>
            <person name="Goode T."/>
            <person name="Graham J."/>
            <person name="Grandbois E."/>
            <person name="Grewal S."/>
            <person name="Gyaltsen K."/>
            <person name="Hafez N."/>
            <person name="Hagos B."/>
            <person name="Hall J."/>
            <person name="Henson C."/>
            <person name="Hollinger A."/>
            <person name="Honan T."/>
            <person name="Huard M.D."/>
            <person name="Hughes L."/>
            <person name="Hurhula B."/>
            <person name="Husby M.E."/>
            <person name="Kamat A."/>
            <person name="Kanga B."/>
            <person name="Kashin S."/>
            <person name="Khazanovich D."/>
            <person name="Kisner P."/>
            <person name="Lance K."/>
            <person name="Lara M."/>
            <person name="Lee W."/>
            <person name="Lennon N."/>
            <person name="Letendre F."/>
            <person name="LeVine R."/>
            <person name="Lipovsky A."/>
            <person name="Liu X."/>
            <person name="Liu J."/>
            <person name="Liu S."/>
            <person name="Lokyitsang T."/>
            <person name="Lokyitsang Y."/>
            <person name="Lubonja R."/>
            <person name="Lui A."/>
            <person name="MacDonald P."/>
            <person name="Magnisalis V."/>
            <person name="Maru K."/>
            <person name="Matthews C."/>
            <person name="McCusker W."/>
            <person name="McDonough S."/>
            <person name="Mehta T."/>
            <person name="Meldrim J."/>
            <person name="Meneus L."/>
            <person name="Mihai O."/>
            <person name="Mihalev A."/>
            <person name="Mihova T."/>
            <person name="Mittelman R."/>
            <person name="Mlenga V."/>
            <person name="Montmayeur A."/>
            <person name="Mulrain L."/>
            <person name="Navidi A."/>
            <person name="Naylor J."/>
            <person name="Negash T."/>
            <person name="Nguyen T."/>
            <person name="Nguyen N."/>
            <person name="Nicol R."/>
            <person name="Norbu C."/>
            <person name="Norbu N."/>
            <person name="Novod N."/>
            <person name="O'Neill B."/>
            <person name="Osman S."/>
            <person name="Markiewicz E."/>
            <person name="Oyono O.L."/>
            <person name="Patti C."/>
            <person name="Phunkhang P."/>
            <person name="Pierre F."/>
            <person name="Priest M."/>
            <person name="Raghuraman S."/>
            <person name="Rege F."/>
            <person name="Reyes R."/>
            <person name="Rise C."/>
            <person name="Rogov P."/>
            <person name="Ross K."/>
            <person name="Ryan E."/>
            <person name="Settipalli S."/>
            <person name="Shea T."/>
            <person name="Sherpa N."/>
            <person name="Shi L."/>
            <person name="Shih D."/>
            <person name="Sparrow T."/>
            <person name="Spaulding J."/>
            <person name="Stalker J."/>
            <person name="Stange-Thomann N."/>
            <person name="Stavropoulos S."/>
            <person name="Stone C."/>
            <person name="Strader C."/>
            <person name="Tesfaye S."/>
            <person name="Thomson T."/>
            <person name="Thoulutsang Y."/>
            <person name="Thoulutsang D."/>
            <person name="Topham K."/>
            <person name="Topping I."/>
            <person name="Tsamla T."/>
            <person name="Vassiliev H."/>
            <person name="Vo A."/>
            <person name="Wangchuk T."/>
            <person name="Wangdi T."/>
            <person name="Weiand M."/>
            <person name="Wilkinson J."/>
            <person name="Wilson A."/>
            <person name="Yadav S."/>
            <person name="Young G."/>
            <person name="Yu Q."/>
            <person name="Zembek L."/>
            <person name="Zhong D."/>
            <person name="Zimmer A."/>
            <person name="Zwirko Z."/>
            <person name="Jaffe D.B."/>
            <person name="Alvarez P."/>
            <person name="Brockman W."/>
            <person name="Butler J."/>
            <person name="Chin C."/>
            <person name="Gnerre S."/>
            <person name="Grabherr M."/>
            <person name="Kleber M."/>
            <person name="Mauceli E."/>
            <person name="MacCallum I."/>
        </authorList>
    </citation>
    <scope>NUCLEOTIDE SEQUENCE [LARGE SCALE GENOMIC DNA]</scope>
    <source>
        <strain evidence="3">Tucson 14030-0811.24</strain>
    </source>
</reference>
<gene>
    <name evidence="2" type="primary">Dwil\GK15587</name>
    <name evidence="2" type="ORF">Dwil_GK15587</name>
</gene>
<evidence type="ECO:0000256" key="1">
    <source>
        <dbReference type="SAM" id="Phobius"/>
    </source>
</evidence>
<feature type="transmembrane region" description="Helical" evidence="1">
    <location>
        <begin position="37"/>
        <end position="58"/>
    </location>
</feature>
<dbReference type="FunCoup" id="B4MX42">
    <property type="interactions" value="2"/>
</dbReference>
<dbReference type="PhylomeDB" id="B4MX42"/>
<keyword evidence="1" id="KW-1133">Transmembrane helix</keyword>
<keyword evidence="3" id="KW-1185">Reference proteome</keyword>
<dbReference type="KEGG" id="dwi:6642091"/>
<sequence>MISNKRVPQPGVKRGEQKEELVSTARKPVTIQHFWRIVYWVSILCICAAICFALFYTLKSDFGQCSDYDVKCE</sequence>
<name>B4MX42_DROWI</name>
<dbReference type="Proteomes" id="UP000007798">
    <property type="component" value="Unassembled WGS sequence"/>
</dbReference>
<proteinExistence type="predicted"/>
<accession>B4MX42</accession>
<keyword evidence="1" id="KW-0812">Transmembrane</keyword>
<evidence type="ECO:0000313" key="3">
    <source>
        <dbReference type="Proteomes" id="UP000007798"/>
    </source>
</evidence>
<protein>
    <submittedName>
        <fullName evidence="2">Uncharacterized protein</fullName>
    </submittedName>
</protein>
<organism evidence="2 3">
    <name type="scientific">Drosophila willistoni</name>
    <name type="common">Fruit fly</name>
    <dbReference type="NCBI Taxonomy" id="7260"/>
    <lineage>
        <taxon>Eukaryota</taxon>
        <taxon>Metazoa</taxon>
        <taxon>Ecdysozoa</taxon>
        <taxon>Arthropoda</taxon>
        <taxon>Hexapoda</taxon>
        <taxon>Insecta</taxon>
        <taxon>Pterygota</taxon>
        <taxon>Neoptera</taxon>
        <taxon>Endopterygota</taxon>
        <taxon>Diptera</taxon>
        <taxon>Brachycera</taxon>
        <taxon>Muscomorpha</taxon>
        <taxon>Ephydroidea</taxon>
        <taxon>Drosophilidae</taxon>
        <taxon>Drosophila</taxon>
        <taxon>Sophophora</taxon>
    </lineage>
</organism>
<dbReference type="HOGENOM" id="CLU_201380_0_0_1"/>
<dbReference type="InParanoid" id="B4MX42"/>
<evidence type="ECO:0000313" key="2">
    <source>
        <dbReference type="EMBL" id="EDW76681.1"/>
    </source>
</evidence>
<dbReference type="OrthoDB" id="7864750at2759"/>
<keyword evidence="1" id="KW-0472">Membrane</keyword>
<dbReference type="AlphaFoldDB" id="B4MX42"/>
<dbReference type="EMBL" id="CH963857">
    <property type="protein sequence ID" value="EDW76681.1"/>
    <property type="molecule type" value="Genomic_DNA"/>
</dbReference>